<evidence type="ECO:0000313" key="1">
    <source>
        <dbReference type="EMBL" id="GFZ34279.1"/>
    </source>
</evidence>
<accession>A0ABQ1EHH4</accession>
<dbReference type="Proteomes" id="UP000663802">
    <property type="component" value="Unassembled WGS sequence"/>
</dbReference>
<dbReference type="Gene3D" id="2.30.130.30">
    <property type="entry name" value="Hypothetical protein"/>
    <property type="match status" value="1"/>
</dbReference>
<name>A0ABQ1EHH4_9CLOT</name>
<evidence type="ECO:0000313" key="2">
    <source>
        <dbReference type="Proteomes" id="UP000663802"/>
    </source>
</evidence>
<keyword evidence="2" id="KW-1185">Reference proteome</keyword>
<organism evidence="1 2">
    <name type="scientific">Clostridium zeae</name>
    <dbReference type="NCBI Taxonomy" id="2759022"/>
    <lineage>
        <taxon>Bacteria</taxon>
        <taxon>Bacillati</taxon>
        <taxon>Bacillota</taxon>
        <taxon>Clostridia</taxon>
        <taxon>Eubacteriales</taxon>
        <taxon>Clostridiaceae</taxon>
        <taxon>Clostridium</taxon>
    </lineage>
</organism>
<dbReference type="SUPFAM" id="SSF88697">
    <property type="entry name" value="PUA domain-like"/>
    <property type="match status" value="1"/>
</dbReference>
<dbReference type="RefSeq" id="WP_206872767.1">
    <property type="nucleotide sequence ID" value="NZ_BMBA01000010.1"/>
</dbReference>
<dbReference type="InterPro" id="IPR015947">
    <property type="entry name" value="PUA-like_sf"/>
</dbReference>
<reference evidence="1 2" key="1">
    <citation type="journal article" date="2021" name="Int. J. Syst. Evol. Microbiol.">
        <title>Clostridium zeae sp. nov., isolated from corn silage.</title>
        <authorList>
            <person name="Kobayashi H."/>
            <person name="Tanizawa Y."/>
            <person name="Yagura M."/>
            <person name="Sakamoto M."/>
            <person name="Ohkuma M."/>
            <person name="Tohno M."/>
        </authorList>
    </citation>
    <scope>NUCLEOTIDE SEQUENCE [LARGE SCALE GENOMIC DNA]</scope>
    <source>
        <strain evidence="1 2">CSC2</strain>
    </source>
</reference>
<comment type="caution">
    <text evidence="1">The sequence shown here is derived from an EMBL/GenBank/DDBJ whole genome shotgun (WGS) entry which is preliminary data.</text>
</comment>
<protein>
    <recommendedName>
        <fullName evidence="3">ASCH domain-containing protein</fullName>
    </recommendedName>
</protein>
<evidence type="ECO:0008006" key="3">
    <source>
        <dbReference type="Google" id="ProtNLM"/>
    </source>
</evidence>
<gene>
    <name evidence="1" type="ORF">CSC2_48050</name>
</gene>
<proteinExistence type="predicted"/>
<dbReference type="EMBL" id="BMBA01000010">
    <property type="protein sequence ID" value="GFZ34279.1"/>
    <property type="molecule type" value="Genomic_DNA"/>
</dbReference>
<sequence>MEYDMILSIRPEYVKEIISGRKIYEFRKFCPGRPIDKIYIYETSPTKKIIGYFNYSGVIIDDKYSVWTKCCSSSGISKENYLNYYSNSSSAYAFKITNLNILKSSIDPYKIIDNFVAPQSYRYVKRGIIDEFICDLV</sequence>